<dbReference type="InterPro" id="IPR011008">
    <property type="entry name" value="Dimeric_a/b-barrel"/>
</dbReference>
<dbReference type="Proteomes" id="UP001419910">
    <property type="component" value="Unassembled WGS sequence"/>
</dbReference>
<evidence type="ECO:0000259" key="4">
    <source>
        <dbReference type="PROSITE" id="PS50956"/>
    </source>
</evidence>
<dbReference type="PRINTS" id="PR00033">
    <property type="entry name" value="HTHASNC"/>
</dbReference>
<feature type="domain" description="HTH asnC-type" evidence="4">
    <location>
        <begin position="11"/>
        <end position="73"/>
    </location>
</feature>
<dbReference type="PANTHER" id="PTHR30154:SF34">
    <property type="entry name" value="TRANSCRIPTIONAL REGULATOR AZLB"/>
    <property type="match status" value="1"/>
</dbReference>
<name>A0ABU9Y805_9SPHN</name>
<evidence type="ECO:0000313" key="5">
    <source>
        <dbReference type="EMBL" id="MEN2791937.1"/>
    </source>
</evidence>
<reference evidence="5 6" key="1">
    <citation type="submission" date="2024-05" db="EMBL/GenBank/DDBJ databases">
        <authorList>
            <person name="Liu Q."/>
            <person name="Xin Y.-H."/>
        </authorList>
    </citation>
    <scope>NUCLEOTIDE SEQUENCE [LARGE SCALE GENOMIC DNA]</scope>
    <source>
        <strain evidence="5 6">CGMCC 1.10181</strain>
    </source>
</reference>
<dbReference type="InterPro" id="IPR036390">
    <property type="entry name" value="WH_DNA-bd_sf"/>
</dbReference>
<keyword evidence="6" id="KW-1185">Reference proteome</keyword>
<evidence type="ECO:0000256" key="3">
    <source>
        <dbReference type="ARBA" id="ARBA00023163"/>
    </source>
</evidence>
<dbReference type="InterPro" id="IPR019888">
    <property type="entry name" value="Tscrpt_reg_AsnC-like"/>
</dbReference>
<gene>
    <name evidence="5" type="ORF">ABC974_20060</name>
</gene>
<dbReference type="Pfam" id="PF13412">
    <property type="entry name" value="HTH_24"/>
    <property type="match status" value="1"/>
</dbReference>
<dbReference type="SUPFAM" id="SSF46785">
    <property type="entry name" value="Winged helix' DNA-binding domain"/>
    <property type="match status" value="1"/>
</dbReference>
<organism evidence="5 6">
    <name type="scientific">Sphingomonas oligophenolica</name>
    <dbReference type="NCBI Taxonomy" id="301154"/>
    <lineage>
        <taxon>Bacteria</taxon>
        <taxon>Pseudomonadati</taxon>
        <taxon>Pseudomonadota</taxon>
        <taxon>Alphaproteobacteria</taxon>
        <taxon>Sphingomonadales</taxon>
        <taxon>Sphingomonadaceae</taxon>
        <taxon>Sphingomonas</taxon>
    </lineage>
</organism>
<dbReference type="InterPro" id="IPR019887">
    <property type="entry name" value="Tscrpt_reg_AsnC/Lrp_C"/>
</dbReference>
<dbReference type="RefSeq" id="WP_343888728.1">
    <property type="nucleotide sequence ID" value="NZ_BAAAEH010000013.1"/>
</dbReference>
<keyword evidence="1" id="KW-0805">Transcription regulation</keyword>
<dbReference type="Pfam" id="PF01037">
    <property type="entry name" value="AsnC_trans_reg"/>
    <property type="match status" value="1"/>
</dbReference>
<comment type="caution">
    <text evidence="5">The sequence shown here is derived from an EMBL/GenBank/DDBJ whole genome shotgun (WGS) entry which is preliminary data.</text>
</comment>
<dbReference type="InterPro" id="IPR000485">
    <property type="entry name" value="AsnC-type_HTH_dom"/>
</dbReference>
<sequence length="161" mass="17935">MTNKDTRSLALDRADSEILKTLAKDGRISWRDLAERIGLSLTPTLRRVRQLEQDGVIKGYSAQIDQTRLIGSMAVFISITLERQVDEALSAFETAVLALPEIMGGYLMSGGSDYMLHAFVRDLEHYRLLLGQLTRLDGIAHIQSSFVLKTFAQRTEPALPG</sequence>
<protein>
    <submittedName>
        <fullName evidence="5">Lrp/AsnC family transcriptional regulator</fullName>
    </submittedName>
</protein>
<dbReference type="SUPFAM" id="SSF54909">
    <property type="entry name" value="Dimeric alpha+beta barrel"/>
    <property type="match status" value="1"/>
</dbReference>
<evidence type="ECO:0000256" key="2">
    <source>
        <dbReference type="ARBA" id="ARBA00023125"/>
    </source>
</evidence>
<dbReference type="PROSITE" id="PS50956">
    <property type="entry name" value="HTH_ASNC_2"/>
    <property type="match status" value="1"/>
</dbReference>
<dbReference type="PROSITE" id="PS00519">
    <property type="entry name" value="HTH_ASNC_1"/>
    <property type="match status" value="1"/>
</dbReference>
<keyword evidence="2" id="KW-0238">DNA-binding</keyword>
<dbReference type="PANTHER" id="PTHR30154">
    <property type="entry name" value="LEUCINE-RESPONSIVE REGULATORY PROTEIN"/>
    <property type="match status" value="1"/>
</dbReference>
<accession>A0ABU9Y805</accession>
<dbReference type="Gene3D" id="1.10.10.10">
    <property type="entry name" value="Winged helix-like DNA-binding domain superfamily/Winged helix DNA-binding domain"/>
    <property type="match status" value="1"/>
</dbReference>
<dbReference type="InterPro" id="IPR019885">
    <property type="entry name" value="Tscrpt_reg_HTH_AsnC-type_CS"/>
</dbReference>
<keyword evidence="3" id="KW-0804">Transcription</keyword>
<evidence type="ECO:0000256" key="1">
    <source>
        <dbReference type="ARBA" id="ARBA00023015"/>
    </source>
</evidence>
<proteinExistence type="predicted"/>
<dbReference type="Gene3D" id="3.30.70.920">
    <property type="match status" value="1"/>
</dbReference>
<evidence type="ECO:0000313" key="6">
    <source>
        <dbReference type="Proteomes" id="UP001419910"/>
    </source>
</evidence>
<dbReference type="EMBL" id="JBDIME010000021">
    <property type="protein sequence ID" value="MEN2791937.1"/>
    <property type="molecule type" value="Genomic_DNA"/>
</dbReference>
<dbReference type="SMART" id="SM00344">
    <property type="entry name" value="HTH_ASNC"/>
    <property type="match status" value="1"/>
</dbReference>
<dbReference type="InterPro" id="IPR036388">
    <property type="entry name" value="WH-like_DNA-bd_sf"/>
</dbReference>